<reference evidence="1" key="1">
    <citation type="submission" date="2021-11" db="EMBL/GenBank/DDBJ databases">
        <authorList>
            <person name="Schell T."/>
        </authorList>
    </citation>
    <scope>NUCLEOTIDE SEQUENCE</scope>
    <source>
        <strain evidence="1">M5</strain>
    </source>
</reference>
<dbReference type="AlphaFoldDB" id="A0A8J2RWJ2"/>
<organism evidence="1 2">
    <name type="scientific">Daphnia galeata</name>
    <dbReference type="NCBI Taxonomy" id="27404"/>
    <lineage>
        <taxon>Eukaryota</taxon>
        <taxon>Metazoa</taxon>
        <taxon>Ecdysozoa</taxon>
        <taxon>Arthropoda</taxon>
        <taxon>Crustacea</taxon>
        <taxon>Branchiopoda</taxon>
        <taxon>Diplostraca</taxon>
        <taxon>Cladocera</taxon>
        <taxon>Anomopoda</taxon>
        <taxon>Daphniidae</taxon>
        <taxon>Daphnia</taxon>
    </lineage>
</organism>
<dbReference type="GO" id="GO:0071897">
    <property type="term" value="P:DNA biosynthetic process"/>
    <property type="evidence" value="ECO:0007669"/>
    <property type="project" value="UniProtKB-ARBA"/>
</dbReference>
<dbReference type="Proteomes" id="UP000789390">
    <property type="component" value="Unassembled WGS sequence"/>
</dbReference>
<dbReference type="OrthoDB" id="6371824at2759"/>
<evidence type="ECO:0008006" key="3">
    <source>
        <dbReference type="Google" id="ProtNLM"/>
    </source>
</evidence>
<dbReference type="PANTHER" id="PTHR33050">
    <property type="entry name" value="REVERSE TRANSCRIPTASE DOMAIN-CONTAINING PROTEIN"/>
    <property type="match status" value="1"/>
</dbReference>
<evidence type="ECO:0000313" key="2">
    <source>
        <dbReference type="Proteomes" id="UP000789390"/>
    </source>
</evidence>
<gene>
    <name evidence="1" type="ORF">DGAL_LOCUS14438</name>
</gene>
<accession>A0A8J2RWJ2</accession>
<dbReference type="EMBL" id="CAKKLH010000307">
    <property type="protein sequence ID" value="CAH0110834.1"/>
    <property type="molecule type" value="Genomic_DNA"/>
</dbReference>
<dbReference type="InterPro" id="IPR052055">
    <property type="entry name" value="Hepadnavirus_pol/RT"/>
</dbReference>
<sequence length="254" mass="29233">MHEYQPHRTIHRQVFVPVVPGGGLTQWGTAYPHISRKRKEAVISATDPRVLLKDEAIFTSGKEAHEHLFTGELLNLILKEASQDSCTTRSSGSCRFFEGEGTPFRCSDTVIQWPIPHLVTMETNFSQRAEAEVETEALDCIFSEHWALVTSDPWVLDMVTNGLKIDFVSHPIQRMPPRDLVMSEEMQAKAEGSRPIVNLKPVNQFIRYKHFEMESLETVRFLVREGDWFVKLDFKDAYLTVPVQKSHQKYLRFS</sequence>
<proteinExistence type="predicted"/>
<dbReference type="PANTHER" id="PTHR33050:SF7">
    <property type="entry name" value="RIBONUCLEASE H"/>
    <property type="match status" value="1"/>
</dbReference>
<keyword evidence="2" id="KW-1185">Reference proteome</keyword>
<comment type="caution">
    <text evidence="1">The sequence shown here is derived from an EMBL/GenBank/DDBJ whole genome shotgun (WGS) entry which is preliminary data.</text>
</comment>
<protein>
    <recommendedName>
        <fullName evidence="3">Reverse transcriptase domain-containing protein</fullName>
    </recommendedName>
</protein>
<dbReference type="InterPro" id="IPR043502">
    <property type="entry name" value="DNA/RNA_pol_sf"/>
</dbReference>
<dbReference type="SUPFAM" id="SSF56672">
    <property type="entry name" value="DNA/RNA polymerases"/>
    <property type="match status" value="1"/>
</dbReference>
<evidence type="ECO:0000313" key="1">
    <source>
        <dbReference type="EMBL" id="CAH0110834.1"/>
    </source>
</evidence>
<name>A0A8J2RWJ2_9CRUS</name>